<dbReference type="Proteomes" id="UP000823914">
    <property type="component" value="Unassembled WGS sequence"/>
</dbReference>
<reference evidence="1" key="1">
    <citation type="journal article" date="2021" name="PeerJ">
        <title>Extensive microbial diversity within the chicken gut microbiome revealed by metagenomics and culture.</title>
        <authorList>
            <person name="Gilroy R."/>
            <person name="Ravi A."/>
            <person name="Getino M."/>
            <person name="Pursley I."/>
            <person name="Horton D.L."/>
            <person name="Alikhan N.F."/>
            <person name="Baker D."/>
            <person name="Gharbi K."/>
            <person name="Hall N."/>
            <person name="Watson M."/>
            <person name="Adriaenssens E.M."/>
            <person name="Foster-Nyarko E."/>
            <person name="Jarju S."/>
            <person name="Secka A."/>
            <person name="Antonio M."/>
            <person name="Oren A."/>
            <person name="Chaudhuri R.R."/>
            <person name="La Ragione R."/>
            <person name="Hildebrand F."/>
            <person name="Pallen M.J."/>
        </authorList>
    </citation>
    <scope>NUCLEOTIDE SEQUENCE</scope>
    <source>
        <strain evidence="1">Gambia15-2214</strain>
    </source>
</reference>
<sequence length="244" mass="27567">MKNFKPFGLSVPSILLPREDIALSSWAVVACDQYTQDRDYWKKAEHAAGNEPSTLDLILPEVYLKDSDRQERINKIHGTMEEYLKTEVFREPVEGFIYVERKTAYNRVRKGLVVAVDLDAYQWEPFAKSLVRATEATIEDRIPPRMEIRRGAALELPHIMLLINDPKKEFVEELGKRAKTQHPLYHGDLMLNSGSIEGYLVAGDDLDFCVSRLEVLTKDSVGEDGSPFLFAVGDGNHSLATAKA</sequence>
<proteinExistence type="predicted"/>
<dbReference type="Pfam" id="PF06245">
    <property type="entry name" value="DUF1015"/>
    <property type="match status" value="1"/>
</dbReference>
<dbReference type="PANTHER" id="PTHR36454">
    <property type="entry name" value="LMO2823 PROTEIN"/>
    <property type="match status" value="1"/>
</dbReference>
<dbReference type="EMBL" id="JAHLFV010000056">
    <property type="protein sequence ID" value="MBU3849401.1"/>
    <property type="molecule type" value="Genomic_DNA"/>
</dbReference>
<dbReference type="PROSITE" id="PS51257">
    <property type="entry name" value="PROKAR_LIPOPROTEIN"/>
    <property type="match status" value="1"/>
</dbReference>
<reference evidence="1" key="2">
    <citation type="submission" date="2021-04" db="EMBL/GenBank/DDBJ databases">
        <authorList>
            <person name="Gilroy R."/>
        </authorList>
    </citation>
    <scope>NUCLEOTIDE SEQUENCE</scope>
    <source>
        <strain evidence="1">Gambia15-2214</strain>
    </source>
</reference>
<dbReference type="PANTHER" id="PTHR36454:SF1">
    <property type="entry name" value="DUF1015 DOMAIN-CONTAINING PROTEIN"/>
    <property type="match status" value="1"/>
</dbReference>
<organism evidence="1 2">
    <name type="scientific">Candidatus Treponema excrementipullorum</name>
    <dbReference type="NCBI Taxonomy" id="2838768"/>
    <lineage>
        <taxon>Bacteria</taxon>
        <taxon>Pseudomonadati</taxon>
        <taxon>Spirochaetota</taxon>
        <taxon>Spirochaetia</taxon>
        <taxon>Spirochaetales</taxon>
        <taxon>Treponemataceae</taxon>
        <taxon>Treponema</taxon>
    </lineage>
</organism>
<name>A0A9E2L2C2_9SPIR</name>
<gene>
    <name evidence="1" type="ORF">IAA16_02415</name>
</gene>
<protein>
    <submittedName>
        <fullName evidence="1">DUF1015 domain-containing protein</fullName>
    </submittedName>
</protein>
<comment type="caution">
    <text evidence="1">The sequence shown here is derived from an EMBL/GenBank/DDBJ whole genome shotgun (WGS) entry which is preliminary data.</text>
</comment>
<dbReference type="InterPro" id="IPR008323">
    <property type="entry name" value="UCP033563"/>
</dbReference>
<evidence type="ECO:0000313" key="2">
    <source>
        <dbReference type="Proteomes" id="UP000823914"/>
    </source>
</evidence>
<feature type="non-terminal residue" evidence="1">
    <location>
        <position position="244"/>
    </location>
</feature>
<evidence type="ECO:0000313" key="1">
    <source>
        <dbReference type="EMBL" id="MBU3849401.1"/>
    </source>
</evidence>
<accession>A0A9E2L2C2</accession>
<dbReference type="AlphaFoldDB" id="A0A9E2L2C2"/>